<dbReference type="AlphaFoldDB" id="A0AAE4CN41"/>
<evidence type="ECO:0000313" key="1">
    <source>
        <dbReference type="EMBL" id="MDR7300268.1"/>
    </source>
</evidence>
<accession>A0AAE4CN41</accession>
<keyword evidence="2" id="KW-1185">Reference proteome</keyword>
<gene>
    <name evidence="1" type="ORF">JOF55_000449</name>
</gene>
<dbReference type="RefSeq" id="WP_310268754.1">
    <property type="nucleotide sequence ID" value="NZ_JAVDXW010000001.1"/>
</dbReference>
<protein>
    <submittedName>
        <fullName evidence="1">Uncharacterized protein</fullName>
    </submittedName>
</protein>
<sequence>MHEDERRNVALSNYERLAATLEQTTDPAQVIVLESCLDELRTEIGEAAEVTGTF</sequence>
<dbReference type="EMBL" id="JAVDXW010000001">
    <property type="protein sequence ID" value="MDR7300268.1"/>
    <property type="molecule type" value="Genomic_DNA"/>
</dbReference>
<dbReference type="Proteomes" id="UP001180845">
    <property type="component" value="Unassembled WGS sequence"/>
</dbReference>
<proteinExistence type="predicted"/>
<reference evidence="1" key="1">
    <citation type="submission" date="2023-07" db="EMBL/GenBank/DDBJ databases">
        <title>Sequencing the genomes of 1000 actinobacteria strains.</title>
        <authorList>
            <person name="Klenk H.-P."/>
        </authorList>
    </citation>
    <scope>NUCLEOTIDE SEQUENCE</scope>
    <source>
        <strain evidence="1">DSM 45977</strain>
    </source>
</reference>
<name>A0AAE4CN41_9ACTN</name>
<comment type="caution">
    <text evidence="1">The sequence shown here is derived from an EMBL/GenBank/DDBJ whole genome shotgun (WGS) entry which is preliminary data.</text>
</comment>
<evidence type="ECO:0000313" key="2">
    <source>
        <dbReference type="Proteomes" id="UP001180845"/>
    </source>
</evidence>
<organism evidence="1 2">
    <name type="scientific">Haloactinomyces albus</name>
    <dbReference type="NCBI Taxonomy" id="1352928"/>
    <lineage>
        <taxon>Bacteria</taxon>
        <taxon>Bacillati</taxon>
        <taxon>Actinomycetota</taxon>
        <taxon>Actinomycetes</taxon>
        <taxon>Actinopolysporales</taxon>
        <taxon>Actinopolysporaceae</taxon>
        <taxon>Haloactinomyces</taxon>
    </lineage>
</organism>